<evidence type="ECO:0000256" key="3">
    <source>
        <dbReference type="SAM" id="SignalP"/>
    </source>
</evidence>
<dbReference type="InterPro" id="IPR007110">
    <property type="entry name" value="Ig-like_dom"/>
</dbReference>
<keyword evidence="3" id="KW-0732">Signal</keyword>
<evidence type="ECO:0000313" key="6">
    <source>
        <dbReference type="Proteomes" id="UP000828390"/>
    </source>
</evidence>
<dbReference type="EMBL" id="JAIWYP010000004">
    <property type="protein sequence ID" value="KAH3843010.1"/>
    <property type="molecule type" value="Genomic_DNA"/>
</dbReference>
<feature type="chain" id="PRO_5039050813" description="Ig-like domain-containing protein" evidence="3">
    <location>
        <begin position="18"/>
        <end position="215"/>
    </location>
</feature>
<keyword evidence="2" id="KW-0812">Transmembrane</keyword>
<feature type="transmembrane region" description="Helical" evidence="2">
    <location>
        <begin position="130"/>
        <end position="153"/>
    </location>
</feature>
<evidence type="ECO:0000259" key="4">
    <source>
        <dbReference type="PROSITE" id="PS50835"/>
    </source>
</evidence>
<dbReference type="Proteomes" id="UP000828390">
    <property type="component" value="Unassembled WGS sequence"/>
</dbReference>
<sequence>MIKPLLVTAIAMVLVCAHRPELQKEYFDNVEMSCNENDTMFNFTSSASIAKRYWLLPNGTLLYSNTNTSANVDIAPDNFTLTVYKISDTDFGYYYCLLVRSDNTVDTIAYGLNTDGPYYGDLLAIYSRKAMVGGIAAGILFAILAGFCAVWQLRYKTRVRRNRTVDDIDKAIDGFDLKAYDNVALELDDKRSGSNGVATSSVDEDKGTDPKIIYK</sequence>
<evidence type="ECO:0000256" key="1">
    <source>
        <dbReference type="SAM" id="MobiDB-lite"/>
    </source>
</evidence>
<proteinExistence type="predicted"/>
<dbReference type="OrthoDB" id="6284188at2759"/>
<gene>
    <name evidence="5" type="ORF">DPMN_116516</name>
</gene>
<comment type="caution">
    <text evidence="5">The sequence shown here is derived from an EMBL/GenBank/DDBJ whole genome shotgun (WGS) entry which is preliminary data.</text>
</comment>
<evidence type="ECO:0000256" key="2">
    <source>
        <dbReference type="SAM" id="Phobius"/>
    </source>
</evidence>
<protein>
    <recommendedName>
        <fullName evidence="4">Ig-like domain-containing protein</fullName>
    </recommendedName>
</protein>
<organism evidence="5 6">
    <name type="scientific">Dreissena polymorpha</name>
    <name type="common">Zebra mussel</name>
    <name type="synonym">Mytilus polymorpha</name>
    <dbReference type="NCBI Taxonomy" id="45954"/>
    <lineage>
        <taxon>Eukaryota</taxon>
        <taxon>Metazoa</taxon>
        <taxon>Spiralia</taxon>
        <taxon>Lophotrochozoa</taxon>
        <taxon>Mollusca</taxon>
        <taxon>Bivalvia</taxon>
        <taxon>Autobranchia</taxon>
        <taxon>Heteroconchia</taxon>
        <taxon>Euheterodonta</taxon>
        <taxon>Imparidentia</taxon>
        <taxon>Neoheterodontei</taxon>
        <taxon>Myida</taxon>
        <taxon>Dreissenoidea</taxon>
        <taxon>Dreissenidae</taxon>
        <taxon>Dreissena</taxon>
    </lineage>
</organism>
<accession>A0A9D4KNU4</accession>
<dbReference type="AlphaFoldDB" id="A0A9D4KNU4"/>
<dbReference type="SUPFAM" id="SSF48726">
    <property type="entry name" value="Immunoglobulin"/>
    <property type="match status" value="1"/>
</dbReference>
<dbReference type="InterPro" id="IPR036179">
    <property type="entry name" value="Ig-like_dom_sf"/>
</dbReference>
<feature type="domain" description="Ig-like" evidence="4">
    <location>
        <begin position="4"/>
        <end position="106"/>
    </location>
</feature>
<dbReference type="PROSITE" id="PS50835">
    <property type="entry name" value="IG_LIKE"/>
    <property type="match status" value="1"/>
</dbReference>
<feature type="region of interest" description="Disordered" evidence="1">
    <location>
        <begin position="190"/>
        <end position="209"/>
    </location>
</feature>
<evidence type="ECO:0000313" key="5">
    <source>
        <dbReference type="EMBL" id="KAH3843010.1"/>
    </source>
</evidence>
<keyword evidence="2" id="KW-0472">Membrane</keyword>
<name>A0A9D4KNU4_DREPO</name>
<keyword evidence="6" id="KW-1185">Reference proteome</keyword>
<feature type="signal peptide" evidence="3">
    <location>
        <begin position="1"/>
        <end position="17"/>
    </location>
</feature>
<reference evidence="5" key="2">
    <citation type="submission" date="2020-11" db="EMBL/GenBank/DDBJ databases">
        <authorList>
            <person name="McCartney M.A."/>
            <person name="Auch B."/>
            <person name="Kono T."/>
            <person name="Mallez S."/>
            <person name="Becker A."/>
            <person name="Gohl D.M."/>
            <person name="Silverstein K.A.T."/>
            <person name="Koren S."/>
            <person name="Bechman K.B."/>
            <person name="Herman A."/>
            <person name="Abrahante J.E."/>
            <person name="Garbe J."/>
        </authorList>
    </citation>
    <scope>NUCLEOTIDE SEQUENCE</scope>
    <source>
        <strain evidence="5">Duluth1</strain>
        <tissue evidence="5">Whole animal</tissue>
    </source>
</reference>
<reference evidence="5" key="1">
    <citation type="journal article" date="2019" name="bioRxiv">
        <title>The Genome of the Zebra Mussel, Dreissena polymorpha: A Resource for Invasive Species Research.</title>
        <authorList>
            <person name="McCartney M.A."/>
            <person name="Auch B."/>
            <person name="Kono T."/>
            <person name="Mallez S."/>
            <person name="Zhang Y."/>
            <person name="Obille A."/>
            <person name="Becker A."/>
            <person name="Abrahante J.E."/>
            <person name="Garbe J."/>
            <person name="Badalamenti J.P."/>
            <person name="Herman A."/>
            <person name="Mangelson H."/>
            <person name="Liachko I."/>
            <person name="Sullivan S."/>
            <person name="Sone E.D."/>
            <person name="Koren S."/>
            <person name="Silverstein K.A.T."/>
            <person name="Beckman K.B."/>
            <person name="Gohl D.M."/>
        </authorList>
    </citation>
    <scope>NUCLEOTIDE SEQUENCE</scope>
    <source>
        <strain evidence="5">Duluth1</strain>
        <tissue evidence="5">Whole animal</tissue>
    </source>
</reference>
<keyword evidence="2" id="KW-1133">Transmembrane helix</keyword>